<dbReference type="KEGG" id="dao:Desac_0494"/>
<dbReference type="Proteomes" id="UP000000483">
    <property type="component" value="Chromosome"/>
</dbReference>
<reference evidence="1 2" key="1">
    <citation type="journal article" date="2011" name="Stand. Genomic Sci.">
        <title>Complete genome sequence of the acetate-degrading sulfate reducer Desulfobacca acetoxidans type strain (ASRB2).</title>
        <authorList>
            <person name="Goker M."/>
            <person name="Teshima H."/>
            <person name="Lapidus A."/>
            <person name="Nolan M."/>
            <person name="Lucas S."/>
            <person name="Hammon N."/>
            <person name="Deshpande S."/>
            <person name="Cheng J.F."/>
            <person name="Tapia R."/>
            <person name="Han C."/>
            <person name="Goodwin L."/>
            <person name="Pitluck S."/>
            <person name="Huntemann M."/>
            <person name="Liolios K."/>
            <person name="Ivanova N."/>
            <person name="Pagani I."/>
            <person name="Mavromatis K."/>
            <person name="Ovchinikova G."/>
            <person name="Pati A."/>
            <person name="Chen A."/>
            <person name="Palaniappan K."/>
            <person name="Land M."/>
            <person name="Hauser L."/>
            <person name="Brambilla E.M."/>
            <person name="Rohde M."/>
            <person name="Spring S."/>
            <person name="Detter J.C."/>
            <person name="Woyke T."/>
            <person name="Bristow J."/>
            <person name="Eisen J.A."/>
            <person name="Markowitz V."/>
            <person name="Hugenholtz P."/>
            <person name="Kyrpides N.C."/>
            <person name="Klenk H.P."/>
        </authorList>
    </citation>
    <scope>NUCLEOTIDE SEQUENCE [LARGE SCALE GENOMIC DNA]</scope>
    <source>
        <strain evidence="2">ATCC 700848 / DSM 11109 / ASRB2</strain>
    </source>
</reference>
<accession>F2NF40</accession>
<evidence type="ECO:0000313" key="2">
    <source>
        <dbReference type="Proteomes" id="UP000000483"/>
    </source>
</evidence>
<protein>
    <submittedName>
        <fullName evidence="1">Uncharacterized protein</fullName>
    </submittedName>
</protein>
<keyword evidence="2" id="KW-1185">Reference proteome</keyword>
<dbReference type="EMBL" id="CP002629">
    <property type="protein sequence ID" value="AEB08380.1"/>
    <property type="molecule type" value="Genomic_DNA"/>
</dbReference>
<dbReference type="AlphaFoldDB" id="F2NF40"/>
<organism evidence="1 2">
    <name type="scientific">Desulfobacca acetoxidans (strain ATCC 700848 / DSM 11109 / ASRB2)</name>
    <dbReference type="NCBI Taxonomy" id="880072"/>
    <lineage>
        <taxon>Bacteria</taxon>
        <taxon>Pseudomonadati</taxon>
        <taxon>Thermodesulfobacteriota</taxon>
        <taxon>Desulfobaccia</taxon>
        <taxon>Desulfobaccales</taxon>
        <taxon>Desulfobaccaceae</taxon>
        <taxon>Desulfobacca</taxon>
    </lineage>
</organism>
<dbReference type="RefSeq" id="WP_013705493.1">
    <property type="nucleotide sequence ID" value="NC_015388.1"/>
</dbReference>
<proteinExistence type="predicted"/>
<dbReference type="HOGENOM" id="CLU_1851904_0_0_7"/>
<name>F2NF40_DESAR</name>
<reference evidence="2" key="2">
    <citation type="submission" date="2011-03" db="EMBL/GenBank/DDBJ databases">
        <title>The complete genome of Desulfobacca acetoxidans DSM 11109.</title>
        <authorList>
            <consortium name="US DOE Joint Genome Institute (JGI-PGF)"/>
            <person name="Lucas S."/>
            <person name="Copeland A."/>
            <person name="Lapidus A."/>
            <person name="Bruce D."/>
            <person name="Goodwin L."/>
            <person name="Pitluck S."/>
            <person name="Peters L."/>
            <person name="Kyrpides N."/>
            <person name="Mavromatis K."/>
            <person name="Ivanova N."/>
            <person name="Ovchinnikova G."/>
            <person name="Teshima H."/>
            <person name="Detter J.C."/>
            <person name="Han C."/>
            <person name="Land M."/>
            <person name="Hauser L."/>
            <person name="Markowitz V."/>
            <person name="Cheng J.-F."/>
            <person name="Hugenholtz P."/>
            <person name="Woyke T."/>
            <person name="Wu D."/>
            <person name="Spring S."/>
            <person name="Schueler E."/>
            <person name="Brambilla E."/>
            <person name="Klenk H.-P."/>
            <person name="Eisen J.A."/>
        </authorList>
    </citation>
    <scope>NUCLEOTIDE SEQUENCE [LARGE SCALE GENOMIC DNA]</scope>
    <source>
        <strain evidence="2">ATCC 700848 / DSM 11109 / ASRB2</strain>
    </source>
</reference>
<gene>
    <name evidence="1" type="ordered locus">Desac_0494</name>
</gene>
<sequence>MHCPKCGKLIDPAQHGDLVFDSQVWCSQCFSYEVGLTETREFAELVEWSQKICAAFCQEPVSLERDPEYLPDPRKYWRDNTFLLAEADHQKRLIMLYPPGMRLTTLCHELAHIFTGQDHTAEWASINAKLTAWVKSLL</sequence>
<evidence type="ECO:0000313" key="1">
    <source>
        <dbReference type="EMBL" id="AEB08380.1"/>
    </source>
</evidence>